<dbReference type="EMBL" id="HQ267969">
    <property type="protein sequence ID" value="ADO51056.1"/>
    <property type="molecule type" value="Genomic_DNA"/>
</dbReference>
<proteinExistence type="inferred from homology"/>
<gene>
    <name evidence="8" type="primary">rps3</name>
</gene>
<evidence type="ECO:0000256" key="2">
    <source>
        <dbReference type="ARBA" id="ARBA00010761"/>
    </source>
</evidence>
<dbReference type="GeneID" id="9845440"/>
<evidence type="ECO:0000256" key="5">
    <source>
        <dbReference type="ARBA" id="ARBA00023274"/>
    </source>
</evidence>
<dbReference type="Pfam" id="PF05316">
    <property type="entry name" value="VAR1"/>
    <property type="match status" value="1"/>
</dbReference>
<evidence type="ECO:0000256" key="1">
    <source>
        <dbReference type="ARBA" id="ARBA00004173"/>
    </source>
</evidence>
<dbReference type="AlphaFoldDB" id="E5L091"/>
<dbReference type="InterPro" id="IPR007980">
    <property type="entry name" value="Ribosomal_uS3m_fun"/>
</dbReference>
<keyword evidence="5" id="KW-0687">Ribonucleoprotein</keyword>
<comment type="similarity">
    <text evidence="2">Belongs to the universal ribosomal protein uS3 family.</text>
</comment>
<dbReference type="RefSeq" id="YP_003935032.1">
    <property type="nucleotide sequence ID" value="NC_014613.1"/>
</dbReference>
<dbReference type="GO" id="GO:0005840">
    <property type="term" value="C:ribosome"/>
    <property type="evidence" value="ECO:0007669"/>
    <property type="project" value="UniProtKB-KW"/>
</dbReference>
<geneLocation type="mitochondrion" evidence="8"/>
<accession>E5L091</accession>
<evidence type="ECO:0000256" key="6">
    <source>
        <dbReference type="ARBA" id="ARBA00035157"/>
    </source>
</evidence>
<reference evidence="8" key="1">
    <citation type="journal article" date="2011" name="Nucleic Acids Res.">
        <title>Evolution of linear chromosomes and multipartite genomes in yeast mitochondria.</title>
        <authorList>
            <person name="Valach M."/>
            <person name="Farkas Z."/>
            <person name="Fricova D."/>
            <person name="Kovac J."/>
            <person name="Brejova B."/>
            <person name="Vinar T."/>
            <person name="Pfeiffer I."/>
            <person name="Kucsera J."/>
            <person name="Tomaska L."/>
            <person name="Lang B.F."/>
            <person name="Nosek J."/>
        </authorList>
    </citation>
    <scope>NUCLEOTIDE SEQUENCE</scope>
    <source>
        <strain evidence="8">CBS 5121</strain>
    </source>
</reference>
<comment type="subcellular location">
    <subcellularLocation>
        <location evidence="1">Mitochondrion</location>
    </subcellularLocation>
</comment>
<keyword evidence="4 8" id="KW-0496">Mitochondrion</keyword>
<evidence type="ECO:0000256" key="7">
    <source>
        <dbReference type="ARBA" id="ARBA00035430"/>
    </source>
</evidence>
<protein>
    <recommendedName>
        <fullName evidence="6">Small ribosomal subunit protein uS3m</fullName>
    </recommendedName>
    <alternativeName>
        <fullName evidence="7">Ribosomal protein VAR1, mitochondrial</fullName>
    </alternativeName>
</protein>
<keyword evidence="3 8" id="KW-0689">Ribosomal protein</keyword>
<name>E5L091_9ASCO</name>
<dbReference type="GO" id="GO:1990904">
    <property type="term" value="C:ribonucleoprotein complex"/>
    <property type="evidence" value="ECO:0007669"/>
    <property type="project" value="UniProtKB-KW"/>
</dbReference>
<evidence type="ECO:0000256" key="4">
    <source>
        <dbReference type="ARBA" id="ARBA00023128"/>
    </source>
</evidence>
<organism evidence="8">
    <name type="scientific">Groenewaldozyma salmanticensis</name>
    <dbReference type="NCBI Taxonomy" id="49332"/>
    <lineage>
        <taxon>Eukaryota</taxon>
        <taxon>Fungi</taxon>
        <taxon>Dikarya</taxon>
        <taxon>Ascomycota</taxon>
        <taxon>Saccharomycotina</taxon>
        <taxon>Dipodascomycetes</taxon>
        <taxon>Dipodascales</taxon>
        <taxon>Trichomonascaceae</taxon>
        <taxon>Groenewaldozyma</taxon>
    </lineage>
</organism>
<evidence type="ECO:0000256" key="3">
    <source>
        <dbReference type="ARBA" id="ARBA00022980"/>
    </source>
</evidence>
<dbReference type="GO" id="GO:0003735">
    <property type="term" value="F:structural constituent of ribosome"/>
    <property type="evidence" value="ECO:0007669"/>
    <property type="project" value="InterPro"/>
</dbReference>
<dbReference type="GO" id="GO:0006412">
    <property type="term" value="P:translation"/>
    <property type="evidence" value="ECO:0007669"/>
    <property type="project" value="InterPro"/>
</dbReference>
<dbReference type="GO" id="GO:0005739">
    <property type="term" value="C:mitochondrion"/>
    <property type="evidence" value="ECO:0007669"/>
    <property type="project" value="UniProtKB-SubCell"/>
</dbReference>
<evidence type="ECO:0000313" key="8">
    <source>
        <dbReference type="EMBL" id="ADO51056.1"/>
    </source>
</evidence>
<sequence length="349" mass="41283">MKQINKGNKIAQRASLKKSLLLQLIYNNNKKYIKNLNILYNKLYSNIYQLLNSNKAIKINSNNDYNNIIYNYNNNNLWNNIRINYLIRSIIYRLLYNKIIILNKNNISSKIYLTKLLISNIIIKHTKDKINIIFFIYLPKNLSSPNKSNYKLISRILNNLNNLNNKNILNNINKKLIIQPIYLKYDYFNSDILSQSINKNIIKTKSIRSSYIKNLNLTLPIYKTRNIIMNNIILFNYINSIYSYNTLFNILNINKSLNIKNYNYYNLFINKSITGIQWEFIGKRLIESKRSIKNNFTIGTFKYLTNNKITKFNTLHLNNTKPNLQLSRNNNSYIGPTGKYNINVSISHI</sequence>